<dbReference type="Pfam" id="PF02163">
    <property type="entry name" value="Peptidase_M50"/>
    <property type="match status" value="1"/>
</dbReference>
<accession>A0A1X3D1H6</accession>
<keyword evidence="9" id="KW-0862">Zinc</keyword>
<dbReference type="InterPro" id="IPR044537">
    <property type="entry name" value="Rip2-like"/>
</dbReference>
<feature type="transmembrane region" description="Helical" evidence="13">
    <location>
        <begin position="55"/>
        <end position="76"/>
    </location>
</feature>
<comment type="subcellular location">
    <subcellularLocation>
        <location evidence="2">Cell membrane</location>
        <topology evidence="2">Multi-pass membrane protein</topology>
    </subcellularLocation>
</comment>
<dbReference type="PANTHER" id="PTHR35864">
    <property type="entry name" value="ZINC METALLOPROTEASE MJ0611-RELATED"/>
    <property type="match status" value="1"/>
</dbReference>
<dbReference type="RefSeq" id="WP_085367138.1">
    <property type="nucleotide sequence ID" value="NZ_CAUJPZ010000020.1"/>
</dbReference>
<dbReference type="PANTHER" id="PTHR35864:SF1">
    <property type="entry name" value="ZINC METALLOPROTEASE YWHC-RELATED"/>
    <property type="match status" value="1"/>
</dbReference>
<dbReference type="Proteomes" id="UP000193118">
    <property type="component" value="Unassembled WGS sequence"/>
</dbReference>
<evidence type="ECO:0000256" key="5">
    <source>
        <dbReference type="ARBA" id="ARBA00022670"/>
    </source>
</evidence>
<dbReference type="EMBL" id="MTBO01000060">
    <property type="protein sequence ID" value="OSI13748.1"/>
    <property type="molecule type" value="Genomic_DNA"/>
</dbReference>
<keyword evidence="12 13" id="KW-0472">Membrane</keyword>
<evidence type="ECO:0000256" key="8">
    <source>
        <dbReference type="ARBA" id="ARBA00022801"/>
    </source>
</evidence>
<name>A0A1X3D1H6_9NEIS</name>
<evidence type="ECO:0000256" key="9">
    <source>
        <dbReference type="ARBA" id="ARBA00022833"/>
    </source>
</evidence>
<evidence type="ECO:0000256" key="13">
    <source>
        <dbReference type="SAM" id="Phobius"/>
    </source>
</evidence>
<keyword evidence="16" id="KW-1185">Reference proteome</keyword>
<dbReference type="CDD" id="cd06158">
    <property type="entry name" value="S2P-M50_like_1"/>
    <property type="match status" value="1"/>
</dbReference>
<proteinExistence type="inferred from homology"/>
<dbReference type="GO" id="GO:0006508">
    <property type="term" value="P:proteolysis"/>
    <property type="evidence" value="ECO:0007669"/>
    <property type="project" value="UniProtKB-KW"/>
</dbReference>
<dbReference type="GO" id="GO:0008237">
    <property type="term" value="F:metallopeptidase activity"/>
    <property type="evidence" value="ECO:0007669"/>
    <property type="project" value="UniProtKB-KW"/>
</dbReference>
<evidence type="ECO:0000256" key="4">
    <source>
        <dbReference type="ARBA" id="ARBA00022475"/>
    </source>
</evidence>
<dbReference type="InterPro" id="IPR052348">
    <property type="entry name" value="Metallopeptidase_M50B"/>
</dbReference>
<evidence type="ECO:0000256" key="1">
    <source>
        <dbReference type="ARBA" id="ARBA00001947"/>
    </source>
</evidence>
<comment type="caution">
    <text evidence="15">The sequence shown here is derived from an EMBL/GenBank/DDBJ whole genome shotgun (WGS) entry which is preliminary data.</text>
</comment>
<evidence type="ECO:0000256" key="6">
    <source>
        <dbReference type="ARBA" id="ARBA00022692"/>
    </source>
</evidence>
<feature type="transmembrane region" description="Helical" evidence="13">
    <location>
        <begin position="97"/>
        <end position="119"/>
    </location>
</feature>
<evidence type="ECO:0000256" key="3">
    <source>
        <dbReference type="ARBA" id="ARBA00007931"/>
    </source>
</evidence>
<feature type="transmembrane region" description="Helical" evidence="13">
    <location>
        <begin position="182"/>
        <end position="215"/>
    </location>
</feature>
<comment type="cofactor">
    <cofactor evidence="1">
        <name>Zn(2+)</name>
        <dbReference type="ChEBI" id="CHEBI:29105"/>
    </cofactor>
</comment>
<keyword evidence="5 15" id="KW-0645">Protease</keyword>
<evidence type="ECO:0000259" key="14">
    <source>
        <dbReference type="Pfam" id="PF02163"/>
    </source>
</evidence>
<gene>
    <name evidence="15" type="ORF">BWD09_12670</name>
</gene>
<protein>
    <submittedName>
        <fullName evidence="15">Site-2 protease family protein</fullName>
    </submittedName>
</protein>
<dbReference type="OrthoDB" id="9800627at2"/>
<keyword evidence="10 13" id="KW-1133">Transmembrane helix</keyword>
<evidence type="ECO:0000313" key="15">
    <source>
        <dbReference type="EMBL" id="OSI13748.1"/>
    </source>
</evidence>
<reference evidence="16" key="1">
    <citation type="submission" date="2017-01" db="EMBL/GenBank/DDBJ databases">
        <authorList>
            <person name="Wolfgang W.J."/>
            <person name="Cole J."/>
            <person name="Wroblewski D."/>
            <person name="Mcginnis J."/>
            <person name="Musser K.A."/>
        </authorList>
    </citation>
    <scope>NUCLEOTIDE SEQUENCE [LARGE SCALE GENOMIC DNA]</scope>
    <source>
        <strain evidence="16">DSM 19151</strain>
    </source>
</reference>
<sequence>MFQNFDLGIFLLALVPVLLAITVHEAAHGYAARYWGDRTAEQLGRLTLNPLAHIDPIGTILVPIITFLLTPFLFGWAKPVPIVPRNFRNMRLGLRMVAVAGPLSNLVMAFGWGLVFALAPHVPESFQYPLGEMAKYGVLINAVLFVLNMLPVLPLDGGRFVDSFLPARASMQFQKIEPYGTWIILILLVTGLLGKIMMPFVAGIITLVSSVTGIFI</sequence>
<dbReference type="GO" id="GO:0005886">
    <property type="term" value="C:plasma membrane"/>
    <property type="evidence" value="ECO:0007669"/>
    <property type="project" value="UniProtKB-SubCell"/>
</dbReference>
<evidence type="ECO:0000313" key="16">
    <source>
        <dbReference type="Proteomes" id="UP000193118"/>
    </source>
</evidence>
<feature type="domain" description="Peptidase M50" evidence="14">
    <location>
        <begin position="133"/>
        <end position="188"/>
    </location>
</feature>
<evidence type="ECO:0000256" key="11">
    <source>
        <dbReference type="ARBA" id="ARBA00023049"/>
    </source>
</evidence>
<keyword evidence="8" id="KW-0378">Hydrolase</keyword>
<feature type="transmembrane region" description="Helical" evidence="13">
    <location>
        <begin position="139"/>
        <end position="161"/>
    </location>
</feature>
<evidence type="ECO:0000256" key="7">
    <source>
        <dbReference type="ARBA" id="ARBA00022723"/>
    </source>
</evidence>
<keyword evidence="4" id="KW-1003">Cell membrane</keyword>
<keyword evidence="7" id="KW-0479">Metal-binding</keyword>
<evidence type="ECO:0000256" key="10">
    <source>
        <dbReference type="ARBA" id="ARBA00022989"/>
    </source>
</evidence>
<keyword evidence="11" id="KW-0482">Metalloprotease</keyword>
<evidence type="ECO:0000256" key="2">
    <source>
        <dbReference type="ARBA" id="ARBA00004651"/>
    </source>
</evidence>
<comment type="similarity">
    <text evidence="3">Belongs to the peptidase M50B family.</text>
</comment>
<evidence type="ECO:0000256" key="12">
    <source>
        <dbReference type="ARBA" id="ARBA00023136"/>
    </source>
</evidence>
<organism evidence="15 16">
    <name type="scientific">Neisseria dentiae</name>
    <dbReference type="NCBI Taxonomy" id="194197"/>
    <lineage>
        <taxon>Bacteria</taxon>
        <taxon>Pseudomonadati</taxon>
        <taxon>Pseudomonadota</taxon>
        <taxon>Betaproteobacteria</taxon>
        <taxon>Neisseriales</taxon>
        <taxon>Neisseriaceae</taxon>
        <taxon>Neisseria</taxon>
    </lineage>
</organism>
<dbReference type="AlphaFoldDB" id="A0A1X3D1H6"/>
<dbReference type="GeneID" id="94581569"/>
<dbReference type="GO" id="GO:0046872">
    <property type="term" value="F:metal ion binding"/>
    <property type="evidence" value="ECO:0007669"/>
    <property type="project" value="UniProtKB-KW"/>
</dbReference>
<keyword evidence="6 13" id="KW-0812">Transmembrane</keyword>
<dbReference type="InterPro" id="IPR008915">
    <property type="entry name" value="Peptidase_M50"/>
</dbReference>